<feature type="transmembrane region" description="Helical" evidence="2">
    <location>
        <begin position="101"/>
        <end position="123"/>
    </location>
</feature>
<comment type="caution">
    <text evidence="3">The sequence shown here is derived from an EMBL/GenBank/DDBJ whole genome shotgun (WGS) entry which is preliminary data.</text>
</comment>
<keyword evidence="4" id="KW-1185">Reference proteome</keyword>
<keyword evidence="2" id="KW-0812">Transmembrane</keyword>
<protein>
    <recommendedName>
        <fullName evidence="5">DUF485 domain-containing protein</fullName>
    </recommendedName>
</protein>
<keyword evidence="2" id="KW-0472">Membrane</keyword>
<evidence type="ECO:0000313" key="4">
    <source>
        <dbReference type="Proteomes" id="UP000276542"/>
    </source>
</evidence>
<proteinExistence type="predicted"/>
<evidence type="ECO:0000256" key="1">
    <source>
        <dbReference type="SAM" id="MobiDB-lite"/>
    </source>
</evidence>
<sequence length="143" mass="15250">MSSTGDEPGHPGHTGPPAHPAPPQRVRVTGPRRVAGRPPIARTREIDAATPVGEIYLASLLREQARLAILVLVVLFGTLGSLPLVFHLWPGLADVGVLGVPLPWLVLGVLVHPFLLTLGVVYVRRAERNERDFAALVSGANES</sequence>
<name>A0A3A5H672_9ACTN</name>
<dbReference type="OrthoDB" id="5186135at2"/>
<keyword evidence="2" id="KW-1133">Transmembrane helix</keyword>
<reference evidence="4" key="1">
    <citation type="submission" date="2018-09" db="EMBL/GenBank/DDBJ databases">
        <authorList>
            <person name="Zhu H."/>
        </authorList>
    </citation>
    <scope>NUCLEOTIDE SEQUENCE [LARGE SCALE GENOMIC DNA]</scope>
    <source>
        <strain evidence="4">K1W22B-1</strain>
    </source>
</reference>
<dbReference type="RefSeq" id="WP_120059941.1">
    <property type="nucleotide sequence ID" value="NZ_QYRP01000002.1"/>
</dbReference>
<feature type="region of interest" description="Disordered" evidence="1">
    <location>
        <begin position="1"/>
        <end position="40"/>
    </location>
</feature>
<accession>A0A3A5H672</accession>
<evidence type="ECO:0000313" key="3">
    <source>
        <dbReference type="EMBL" id="RJS46042.1"/>
    </source>
</evidence>
<organism evidence="3 4">
    <name type="scientific">Nocardioides cavernaquae</name>
    <dbReference type="NCBI Taxonomy" id="2321396"/>
    <lineage>
        <taxon>Bacteria</taxon>
        <taxon>Bacillati</taxon>
        <taxon>Actinomycetota</taxon>
        <taxon>Actinomycetes</taxon>
        <taxon>Propionibacteriales</taxon>
        <taxon>Nocardioidaceae</taxon>
        <taxon>Nocardioides</taxon>
    </lineage>
</organism>
<dbReference type="Proteomes" id="UP000276542">
    <property type="component" value="Unassembled WGS sequence"/>
</dbReference>
<dbReference type="EMBL" id="QYRP01000002">
    <property type="protein sequence ID" value="RJS46042.1"/>
    <property type="molecule type" value="Genomic_DNA"/>
</dbReference>
<evidence type="ECO:0008006" key="5">
    <source>
        <dbReference type="Google" id="ProtNLM"/>
    </source>
</evidence>
<gene>
    <name evidence="3" type="ORF">D4739_07285</name>
</gene>
<feature type="transmembrane region" description="Helical" evidence="2">
    <location>
        <begin position="67"/>
        <end position="89"/>
    </location>
</feature>
<dbReference type="AlphaFoldDB" id="A0A3A5H672"/>
<evidence type="ECO:0000256" key="2">
    <source>
        <dbReference type="SAM" id="Phobius"/>
    </source>
</evidence>